<accession>A0A5R9F5N4</accession>
<name>A0A5R9F5N4_9BACL</name>
<sequence>MKALILLNAILGGIFGTAGGLIQIALEGGVERADISGSGALVILISVLSIYLGYTAKKHADLSGYGLLGIAFIGVLFTGFLYIIAFAFHTAAGGLALSLARKEYYR</sequence>
<dbReference type="Proteomes" id="UP000308230">
    <property type="component" value="Unassembled WGS sequence"/>
</dbReference>
<feature type="transmembrane region" description="Helical" evidence="1">
    <location>
        <begin position="36"/>
        <end position="54"/>
    </location>
</feature>
<protein>
    <recommendedName>
        <fullName evidence="4">DUF4064 domain-containing protein</fullName>
    </recommendedName>
</protein>
<keyword evidence="3" id="KW-1185">Reference proteome</keyword>
<evidence type="ECO:0000313" key="3">
    <source>
        <dbReference type="Proteomes" id="UP000308230"/>
    </source>
</evidence>
<evidence type="ECO:0000256" key="1">
    <source>
        <dbReference type="SAM" id="Phobius"/>
    </source>
</evidence>
<proteinExistence type="predicted"/>
<dbReference type="EMBL" id="SWLG01000001">
    <property type="protein sequence ID" value="TLS38847.1"/>
    <property type="molecule type" value="Genomic_DNA"/>
</dbReference>
<reference evidence="2 3" key="1">
    <citation type="submission" date="2019-04" db="EMBL/GenBank/DDBJ databases">
        <title>Bacillus caeni sp. nov., a bacterium isolated from mangrove sediment.</title>
        <authorList>
            <person name="Huang H."/>
            <person name="Mo K."/>
            <person name="Hu Y."/>
        </authorList>
    </citation>
    <scope>NUCLEOTIDE SEQUENCE [LARGE SCALE GENOMIC DNA]</scope>
    <source>
        <strain evidence="2 3">HB172195</strain>
    </source>
</reference>
<organism evidence="2 3">
    <name type="scientific">Exobacillus caeni</name>
    <dbReference type="NCBI Taxonomy" id="2574798"/>
    <lineage>
        <taxon>Bacteria</taxon>
        <taxon>Bacillati</taxon>
        <taxon>Bacillota</taxon>
        <taxon>Bacilli</taxon>
        <taxon>Bacillales</taxon>
        <taxon>Guptibacillaceae</taxon>
        <taxon>Exobacillus</taxon>
    </lineage>
</organism>
<evidence type="ECO:0008006" key="4">
    <source>
        <dbReference type="Google" id="ProtNLM"/>
    </source>
</evidence>
<evidence type="ECO:0000313" key="2">
    <source>
        <dbReference type="EMBL" id="TLS38847.1"/>
    </source>
</evidence>
<feature type="transmembrane region" description="Helical" evidence="1">
    <location>
        <begin position="66"/>
        <end position="88"/>
    </location>
</feature>
<keyword evidence="1" id="KW-0472">Membrane</keyword>
<gene>
    <name evidence="2" type="ORF">FCL54_00585</name>
</gene>
<keyword evidence="1" id="KW-1133">Transmembrane helix</keyword>
<keyword evidence="1" id="KW-0812">Transmembrane</keyword>
<dbReference type="RefSeq" id="WP_138122096.1">
    <property type="nucleotide sequence ID" value="NZ_SWLG01000001.1"/>
</dbReference>
<comment type="caution">
    <text evidence="2">The sequence shown here is derived from an EMBL/GenBank/DDBJ whole genome shotgun (WGS) entry which is preliminary data.</text>
</comment>
<dbReference type="AlphaFoldDB" id="A0A5R9F5N4"/>